<accession>A0A437SXZ3</accession>
<sequence>MKKHFLLLGKAGLIYFSWLFILLFIGLILAYEGTAKINWSAIIIIVIFLGLLIYTWFASYCTTQVLKLPYRGKLKLKQKAKIIWQWKFCQINQLKVDDFHTFYYLTRLTKKQVQ</sequence>
<proteinExistence type="predicted"/>
<keyword evidence="1" id="KW-0812">Transmembrane</keyword>
<evidence type="ECO:0000256" key="1">
    <source>
        <dbReference type="SAM" id="Phobius"/>
    </source>
</evidence>
<dbReference type="Proteomes" id="UP000288291">
    <property type="component" value="Unassembled WGS sequence"/>
</dbReference>
<evidence type="ECO:0000313" key="2">
    <source>
        <dbReference type="EMBL" id="RVU71740.1"/>
    </source>
</evidence>
<keyword evidence="2" id="KW-0012">Acyltransferase</keyword>
<dbReference type="RefSeq" id="WP_103661189.1">
    <property type="nucleotide sequence ID" value="NZ_ML136871.1"/>
</dbReference>
<keyword evidence="1" id="KW-0472">Membrane</keyword>
<dbReference type="EMBL" id="RXIA01000001">
    <property type="protein sequence ID" value="RVU71740.1"/>
    <property type="molecule type" value="Genomic_DNA"/>
</dbReference>
<reference evidence="2 3" key="1">
    <citation type="submission" date="2018-12" db="EMBL/GenBank/DDBJ databases">
        <authorList>
            <person name="Meng J."/>
        </authorList>
    </citation>
    <scope>NUCLEOTIDE SEQUENCE [LARGE SCALE GENOMIC DNA]</scope>
    <source>
        <strain evidence="2 3">HT111-2</strain>
    </source>
</reference>
<name>A0A437SXZ3_9LACO</name>
<keyword evidence="3" id="KW-1185">Reference proteome</keyword>
<gene>
    <name evidence="2" type="ORF">EJK17_00230</name>
</gene>
<comment type="caution">
    <text evidence="2">The sequence shown here is derived from an EMBL/GenBank/DDBJ whole genome shotgun (WGS) entry which is preliminary data.</text>
</comment>
<organism evidence="2 3">
    <name type="scientific">Lactobacillus xujianguonis</name>
    <dbReference type="NCBI Taxonomy" id="2495899"/>
    <lineage>
        <taxon>Bacteria</taxon>
        <taxon>Bacillati</taxon>
        <taxon>Bacillota</taxon>
        <taxon>Bacilli</taxon>
        <taxon>Lactobacillales</taxon>
        <taxon>Lactobacillaceae</taxon>
        <taxon>Lactobacillus</taxon>
    </lineage>
</organism>
<keyword evidence="1" id="KW-1133">Transmembrane helix</keyword>
<evidence type="ECO:0000313" key="3">
    <source>
        <dbReference type="Proteomes" id="UP000288291"/>
    </source>
</evidence>
<feature type="transmembrane region" description="Helical" evidence="1">
    <location>
        <begin position="37"/>
        <end position="57"/>
    </location>
</feature>
<keyword evidence="2" id="KW-0808">Transferase</keyword>
<dbReference type="GO" id="GO:0016746">
    <property type="term" value="F:acyltransferase activity"/>
    <property type="evidence" value="ECO:0007669"/>
    <property type="project" value="UniProtKB-KW"/>
</dbReference>
<dbReference type="AlphaFoldDB" id="A0A437SXZ3"/>
<feature type="transmembrane region" description="Helical" evidence="1">
    <location>
        <begin position="12"/>
        <end position="31"/>
    </location>
</feature>
<protein>
    <submittedName>
        <fullName evidence="2">Acyltransferase</fullName>
    </submittedName>
</protein>